<name>A0ABU8FAJ7_9BACI</name>
<protein>
    <recommendedName>
        <fullName evidence="5 12">Meso-diaminopimelate D-dehydrogenase</fullName>
        <shortName evidence="12">DAPDH</shortName>
        <shortName evidence="12">Meso-DAP dehydrogenase</shortName>
        <ecNumber evidence="4 12">1.4.1.16</ecNumber>
    </recommendedName>
</protein>
<evidence type="ECO:0000259" key="13">
    <source>
        <dbReference type="Pfam" id="PF16654"/>
    </source>
</evidence>
<dbReference type="InterPro" id="IPR036291">
    <property type="entry name" value="NAD(P)-bd_dom_sf"/>
</dbReference>
<keyword evidence="6 12" id="KW-0028">Amino-acid biosynthesis</keyword>
<keyword evidence="10 12" id="KW-0457">Lysine biosynthesis</keyword>
<evidence type="ECO:0000256" key="1">
    <source>
        <dbReference type="ARBA" id="ARBA00004896"/>
    </source>
</evidence>
<proteinExistence type="inferred from homology"/>
<comment type="subunit">
    <text evidence="3 12">Homodimer.</text>
</comment>
<evidence type="ECO:0000256" key="3">
    <source>
        <dbReference type="ARBA" id="ARBA00011738"/>
    </source>
</evidence>
<dbReference type="NCBIfam" id="TIGR01921">
    <property type="entry name" value="DAP-DH"/>
    <property type="match status" value="1"/>
</dbReference>
<gene>
    <name evidence="14" type="ORF">WAX74_16845</name>
</gene>
<accession>A0ABU8FAJ7</accession>
<evidence type="ECO:0000256" key="4">
    <source>
        <dbReference type="ARBA" id="ARBA00012080"/>
    </source>
</evidence>
<evidence type="ECO:0000313" key="14">
    <source>
        <dbReference type="EMBL" id="MEI4771295.1"/>
    </source>
</evidence>
<dbReference type="CDD" id="cd02270">
    <property type="entry name" value="meso-DAPDH_N"/>
    <property type="match status" value="1"/>
</dbReference>
<dbReference type="SUPFAM" id="SSF51735">
    <property type="entry name" value="NAD(P)-binding Rossmann-fold domains"/>
    <property type="match status" value="1"/>
</dbReference>
<comment type="caution">
    <text evidence="14">The sequence shown here is derived from an EMBL/GenBank/DDBJ whole genome shotgun (WGS) entry which is preliminary data.</text>
</comment>
<comment type="catalytic activity">
    <reaction evidence="11 12">
        <text>meso-2,6-diaminopimelate + NADP(+) + H2O = (S)-2-amino-6-oxoheptanedioate + NH4(+) + NADPH + H(+)</text>
        <dbReference type="Rhea" id="RHEA:13561"/>
        <dbReference type="ChEBI" id="CHEBI:15377"/>
        <dbReference type="ChEBI" id="CHEBI:15378"/>
        <dbReference type="ChEBI" id="CHEBI:28938"/>
        <dbReference type="ChEBI" id="CHEBI:57783"/>
        <dbReference type="ChEBI" id="CHEBI:57791"/>
        <dbReference type="ChEBI" id="CHEBI:58349"/>
        <dbReference type="ChEBI" id="CHEBI:58556"/>
        <dbReference type="EC" id="1.4.1.16"/>
    </reaction>
</comment>
<dbReference type="InterPro" id="IPR032094">
    <property type="entry name" value="Meso-DAP_DH_C"/>
</dbReference>
<dbReference type="EMBL" id="JBAWSY010000018">
    <property type="protein sequence ID" value="MEI4771295.1"/>
    <property type="molecule type" value="Genomic_DNA"/>
</dbReference>
<evidence type="ECO:0000256" key="12">
    <source>
        <dbReference type="PIRNR" id="PIRNR025648"/>
    </source>
</evidence>
<keyword evidence="8 12" id="KW-0220">Diaminopimelate biosynthesis</keyword>
<dbReference type="GO" id="GO:0047850">
    <property type="term" value="F:diaminopimelate dehydrogenase activity"/>
    <property type="evidence" value="ECO:0007669"/>
    <property type="project" value="UniProtKB-EC"/>
</dbReference>
<keyword evidence="9 12" id="KW-0560">Oxidoreductase</keyword>
<dbReference type="Gene3D" id="3.30.360.10">
    <property type="entry name" value="Dihydrodipicolinate Reductase, domain 2"/>
    <property type="match status" value="1"/>
</dbReference>
<evidence type="ECO:0000256" key="8">
    <source>
        <dbReference type="ARBA" id="ARBA00022915"/>
    </source>
</evidence>
<dbReference type="Proteomes" id="UP001364890">
    <property type="component" value="Unassembled WGS sequence"/>
</dbReference>
<sequence>MNKIRIGILGYGNLGRGVQLAIKQNPDMELVGVFTRRDPSSVEVNDPSVGVYLVDQAKDFQDKIDVMILCGGSAKDLPEQTPLFAQLFHTVDSYDTHALIPQFFAKVDEVAKVSKKVSVISVGWDPGLFSLNRLLGEVVLPQGNTYTFWGDGLSQGHSDAIRRLDGVKNGVQYTLPVKEAVERVRSGEQPSLSTREKHTRECFVVLKEDADKDQVEQQITTMPNYFEDYDTTVHFISEDELQKNHSGMPHGGFVIRSGESEANEKQLMEFSLKLESNPNFTSSVLVAYARAAYRLGESGQSGAKTIYDIPVGLLSLKTAEQLRSELL</sequence>
<organism evidence="14 15">
    <name type="scientific">Psychrobacillus mangrovi</name>
    <dbReference type="NCBI Taxonomy" id="3117745"/>
    <lineage>
        <taxon>Bacteria</taxon>
        <taxon>Bacillati</taxon>
        <taxon>Bacillota</taxon>
        <taxon>Bacilli</taxon>
        <taxon>Bacillales</taxon>
        <taxon>Bacillaceae</taxon>
        <taxon>Psychrobacillus</taxon>
    </lineage>
</organism>
<dbReference type="EC" id="1.4.1.16" evidence="4 12"/>
<evidence type="ECO:0000256" key="6">
    <source>
        <dbReference type="ARBA" id="ARBA00022605"/>
    </source>
</evidence>
<dbReference type="SUPFAM" id="SSF55347">
    <property type="entry name" value="Glyceraldehyde-3-phosphate dehydrogenase-like, C-terminal domain"/>
    <property type="match status" value="1"/>
</dbReference>
<dbReference type="PIRSF" id="PIRSF025648">
    <property type="entry name" value="DDH"/>
    <property type="match status" value="1"/>
</dbReference>
<comment type="pathway">
    <text evidence="1 12">Amino-acid biosynthesis; L-lysine biosynthesis via DAP pathway; DL-2,6-diaminopimelate from (S)-tetrahydrodipicolinate: step 1/1.</text>
</comment>
<evidence type="ECO:0000256" key="5">
    <source>
        <dbReference type="ARBA" id="ARBA00021654"/>
    </source>
</evidence>
<dbReference type="Pfam" id="PF16654">
    <property type="entry name" value="DAPDH_C"/>
    <property type="match status" value="1"/>
</dbReference>
<evidence type="ECO:0000313" key="15">
    <source>
        <dbReference type="Proteomes" id="UP001364890"/>
    </source>
</evidence>
<evidence type="ECO:0000256" key="7">
    <source>
        <dbReference type="ARBA" id="ARBA00022857"/>
    </source>
</evidence>
<feature type="domain" description="Meso-diaminopimelate D-dehydrogenase C-terminal" evidence="13">
    <location>
        <begin position="123"/>
        <end position="276"/>
    </location>
</feature>
<comment type="function">
    <text evidence="12">Catalyzes the reversible NADPH-dependent reductive amination of L-2-amino-6-oxopimelate, the acyclic form of L-tetrahydrodipicolinate, to generate the meso compound, D,L-2,6-diaminopimelate.</text>
</comment>
<evidence type="ECO:0000256" key="11">
    <source>
        <dbReference type="ARBA" id="ARBA00052023"/>
    </source>
</evidence>
<dbReference type="InterPro" id="IPR010190">
    <property type="entry name" value="Diaminopimelate_DH_Ddh"/>
</dbReference>
<dbReference type="Gene3D" id="3.40.50.720">
    <property type="entry name" value="NAD(P)-binding Rossmann-like Domain"/>
    <property type="match status" value="1"/>
</dbReference>
<evidence type="ECO:0000256" key="2">
    <source>
        <dbReference type="ARBA" id="ARBA00007442"/>
    </source>
</evidence>
<dbReference type="RefSeq" id="WP_336498848.1">
    <property type="nucleotide sequence ID" value="NZ_JBAWSY010000018.1"/>
</dbReference>
<reference evidence="14 15" key="1">
    <citation type="submission" date="2024-01" db="EMBL/GenBank/DDBJ databases">
        <title>Seven novel Bacillus-like species.</title>
        <authorList>
            <person name="Liu G."/>
        </authorList>
    </citation>
    <scope>NUCLEOTIDE SEQUENCE [LARGE SCALE GENOMIC DNA]</scope>
    <source>
        <strain evidence="14 15">FJAT-51614</strain>
    </source>
</reference>
<comment type="similarity">
    <text evidence="2 12">Belongs to the diaminopimelate dehydrogenase family.</text>
</comment>
<evidence type="ECO:0000256" key="10">
    <source>
        <dbReference type="ARBA" id="ARBA00023154"/>
    </source>
</evidence>
<evidence type="ECO:0000256" key="9">
    <source>
        <dbReference type="ARBA" id="ARBA00023002"/>
    </source>
</evidence>
<keyword evidence="15" id="KW-1185">Reference proteome</keyword>
<keyword evidence="7 12" id="KW-0521">NADP</keyword>